<evidence type="ECO:0000256" key="10">
    <source>
        <dbReference type="PIRNR" id="PIRNR010130"/>
    </source>
</evidence>
<evidence type="ECO:0000313" key="12">
    <source>
        <dbReference type="Proteomes" id="UP000295008"/>
    </source>
</evidence>
<keyword evidence="8 10" id="KW-0012">Acyltransferase</keyword>
<evidence type="ECO:0000256" key="2">
    <source>
        <dbReference type="ARBA" id="ARBA00007342"/>
    </source>
</evidence>
<dbReference type="OrthoDB" id="9784365at2"/>
<sequence>MANDKVPVGISNRHVHVTQADLETLFGKGYELKPLKPLSQPGQFAAEEVVNIIGPKKSIDKVRILGPVRSATQVEISRTDSFTLGVNAPVRDSGSVSGSAGVILEGPQGRVELKEGVIIAQRHLHLHTDEAAELGLKDKEWISVQFDGERSITFNKVLVRVHPNFAKDLHLDTDEANAAGLNNGDLGTIIK</sequence>
<comment type="cofactor">
    <cofactor evidence="1">
        <name>Zn(2+)</name>
        <dbReference type="ChEBI" id="CHEBI:29105"/>
    </cofactor>
</comment>
<accession>A0A4R1RB23</accession>
<comment type="function">
    <text evidence="10">Involved in 1,2-propanediol (1,2-PD) degradation by catalyzing the conversion of propanoyl-CoA to propanoyl-phosphate.</text>
</comment>
<dbReference type="UniPathway" id="UPA00621"/>
<dbReference type="EMBL" id="SLUN01000022">
    <property type="protein sequence ID" value="TCL62955.1"/>
    <property type="molecule type" value="Genomic_DNA"/>
</dbReference>
<evidence type="ECO:0000256" key="8">
    <source>
        <dbReference type="ARBA" id="ARBA00023315"/>
    </source>
</evidence>
<dbReference type="InterPro" id="IPR008300">
    <property type="entry name" value="PTAC"/>
</dbReference>
<dbReference type="AlphaFoldDB" id="A0A4R1RB23"/>
<dbReference type="Proteomes" id="UP000295008">
    <property type="component" value="Unassembled WGS sequence"/>
</dbReference>
<evidence type="ECO:0000256" key="3">
    <source>
        <dbReference type="ARBA" id="ARBA00012206"/>
    </source>
</evidence>
<dbReference type="PANTHER" id="PTHR39453:SF1">
    <property type="entry name" value="PHOSPHATE PROPANOYLTRANSFERASE"/>
    <property type="match status" value="1"/>
</dbReference>
<comment type="caution">
    <text evidence="11">The sequence shown here is derived from an EMBL/GenBank/DDBJ whole genome shotgun (WGS) entry which is preliminary data.</text>
</comment>
<reference evidence="11 12" key="1">
    <citation type="submission" date="2019-03" db="EMBL/GenBank/DDBJ databases">
        <title>Genomic Encyclopedia of Type Strains, Phase IV (KMG-IV): sequencing the most valuable type-strain genomes for metagenomic binning, comparative biology and taxonomic classification.</title>
        <authorList>
            <person name="Goeker M."/>
        </authorList>
    </citation>
    <scope>NUCLEOTIDE SEQUENCE [LARGE SCALE GENOMIC DNA]</scope>
    <source>
        <strain evidence="11 12">LX-B</strain>
    </source>
</reference>
<dbReference type="GO" id="GO:0016747">
    <property type="term" value="F:acyltransferase activity, transferring groups other than amino-acyl groups"/>
    <property type="evidence" value="ECO:0007669"/>
    <property type="project" value="InterPro"/>
</dbReference>
<protein>
    <recommendedName>
        <fullName evidence="4 10">Phosphate propanoyltransferase</fullName>
        <ecNumber evidence="3 10">2.3.1.222</ecNumber>
    </recommendedName>
</protein>
<keyword evidence="6" id="KW-0479">Metal-binding</keyword>
<comment type="catalytic activity">
    <reaction evidence="9 10">
        <text>propanoyl-CoA + phosphate = propanoyl phosphate + CoA</text>
        <dbReference type="Rhea" id="RHEA:28046"/>
        <dbReference type="ChEBI" id="CHEBI:43474"/>
        <dbReference type="ChEBI" id="CHEBI:57287"/>
        <dbReference type="ChEBI" id="CHEBI:57392"/>
        <dbReference type="ChEBI" id="CHEBI:58933"/>
        <dbReference type="EC" id="2.3.1.222"/>
    </reaction>
</comment>
<dbReference type="GO" id="GO:0046872">
    <property type="term" value="F:metal ion binding"/>
    <property type="evidence" value="ECO:0007669"/>
    <property type="project" value="UniProtKB-KW"/>
</dbReference>
<dbReference type="Pfam" id="PF06130">
    <property type="entry name" value="PTAC"/>
    <property type="match status" value="1"/>
</dbReference>
<organism evidence="11 12">
    <name type="scientific">Hydrogenispora ethanolica</name>
    <dbReference type="NCBI Taxonomy" id="1082276"/>
    <lineage>
        <taxon>Bacteria</taxon>
        <taxon>Bacillati</taxon>
        <taxon>Bacillota</taxon>
        <taxon>Hydrogenispora</taxon>
    </lineage>
</organism>
<dbReference type="RefSeq" id="WP_132015426.1">
    <property type="nucleotide sequence ID" value="NZ_SLUN01000022.1"/>
</dbReference>
<gene>
    <name evidence="11" type="ORF">EDC14_10226</name>
</gene>
<evidence type="ECO:0000313" key="11">
    <source>
        <dbReference type="EMBL" id="TCL62955.1"/>
    </source>
</evidence>
<evidence type="ECO:0000256" key="6">
    <source>
        <dbReference type="ARBA" id="ARBA00022723"/>
    </source>
</evidence>
<dbReference type="NCBIfam" id="NF011652">
    <property type="entry name" value="PRK15070.1"/>
    <property type="match status" value="1"/>
</dbReference>
<dbReference type="EC" id="2.3.1.222" evidence="3 10"/>
<evidence type="ECO:0000256" key="9">
    <source>
        <dbReference type="ARBA" id="ARBA00047589"/>
    </source>
</evidence>
<dbReference type="PANTHER" id="PTHR39453">
    <property type="entry name" value="PHOSPHATE PROPANOYLTRANSFERASE"/>
    <property type="match status" value="1"/>
</dbReference>
<evidence type="ECO:0000256" key="4">
    <source>
        <dbReference type="ARBA" id="ARBA00020837"/>
    </source>
</evidence>
<comment type="similarity">
    <text evidence="2 10">Belongs to the PduL family.</text>
</comment>
<comment type="pathway">
    <text evidence="10">Polyol metabolism; 1,2-propanediol degradation.</text>
</comment>
<keyword evidence="12" id="KW-1185">Reference proteome</keyword>
<evidence type="ECO:0000256" key="1">
    <source>
        <dbReference type="ARBA" id="ARBA00001947"/>
    </source>
</evidence>
<evidence type="ECO:0000256" key="7">
    <source>
        <dbReference type="ARBA" id="ARBA00022833"/>
    </source>
</evidence>
<proteinExistence type="inferred from homology"/>
<keyword evidence="5 10" id="KW-0808">Transferase</keyword>
<dbReference type="GO" id="GO:0051144">
    <property type="term" value="P:1,2-propanediol catabolic process"/>
    <property type="evidence" value="ECO:0007669"/>
    <property type="project" value="UniProtKB-UniPathway"/>
</dbReference>
<name>A0A4R1RB23_HYDET</name>
<keyword evidence="7" id="KW-0862">Zinc</keyword>
<dbReference type="PIRSF" id="PIRSF010130">
    <property type="entry name" value="PduL"/>
    <property type="match status" value="1"/>
</dbReference>
<evidence type="ECO:0000256" key="5">
    <source>
        <dbReference type="ARBA" id="ARBA00022679"/>
    </source>
</evidence>